<proteinExistence type="predicted"/>
<dbReference type="GO" id="GO:0008465">
    <property type="term" value="F:hydroxypyruvate reductase (NADH) activity"/>
    <property type="evidence" value="ECO:0007669"/>
    <property type="project" value="TreeGrafter"/>
</dbReference>
<dbReference type="PANTHER" id="PTHR10996:SF277">
    <property type="entry name" value="GLYOXYLATE REDUCTASE_HYDROXYPYRUVATE REDUCTASE"/>
    <property type="match status" value="1"/>
</dbReference>
<dbReference type="EMBL" id="JAIWYP010000007">
    <property type="protein sequence ID" value="KAH3792361.1"/>
    <property type="molecule type" value="Genomic_DNA"/>
</dbReference>
<evidence type="ECO:0000259" key="2">
    <source>
        <dbReference type="Pfam" id="PF02826"/>
    </source>
</evidence>
<dbReference type="PROSITE" id="PS00671">
    <property type="entry name" value="D_2_HYDROXYACID_DH_3"/>
    <property type="match status" value="1"/>
</dbReference>
<gene>
    <name evidence="3" type="ORF">DPMN_145855</name>
</gene>
<organism evidence="3 4">
    <name type="scientific">Dreissena polymorpha</name>
    <name type="common">Zebra mussel</name>
    <name type="synonym">Mytilus polymorpha</name>
    <dbReference type="NCBI Taxonomy" id="45954"/>
    <lineage>
        <taxon>Eukaryota</taxon>
        <taxon>Metazoa</taxon>
        <taxon>Spiralia</taxon>
        <taxon>Lophotrochozoa</taxon>
        <taxon>Mollusca</taxon>
        <taxon>Bivalvia</taxon>
        <taxon>Autobranchia</taxon>
        <taxon>Heteroconchia</taxon>
        <taxon>Euheterodonta</taxon>
        <taxon>Imparidentia</taxon>
        <taxon>Neoheterodontei</taxon>
        <taxon>Myida</taxon>
        <taxon>Dreissenoidea</taxon>
        <taxon>Dreissenidae</taxon>
        <taxon>Dreissena</taxon>
    </lineage>
</organism>
<keyword evidence="1" id="KW-0560">Oxidoreductase</keyword>
<dbReference type="InterPro" id="IPR036291">
    <property type="entry name" value="NAD(P)-bd_dom_sf"/>
</dbReference>
<dbReference type="InterPro" id="IPR029753">
    <property type="entry name" value="D-isomer_DH_CS"/>
</dbReference>
<dbReference type="GO" id="GO:0030267">
    <property type="term" value="F:glyoxylate reductase (NADPH) activity"/>
    <property type="evidence" value="ECO:0007669"/>
    <property type="project" value="TreeGrafter"/>
</dbReference>
<dbReference type="Gene3D" id="3.40.50.720">
    <property type="entry name" value="NAD(P)-binding Rossmann-like Domain"/>
    <property type="match status" value="2"/>
</dbReference>
<dbReference type="GO" id="GO:0051287">
    <property type="term" value="F:NAD binding"/>
    <property type="evidence" value="ECO:0007669"/>
    <property type="project" value="InterPro"/>
</dbReference>
<reference evidence="3" key="2">
    <citation type="submission" date="2020-11" db="EMBL/GenBank/DDBJ databases">
        <authorList>
            <person name="McCartney M.A."/>
            <person name="Auch B."/>
            <person name="Kono T."/>
            <person name="Mallez S."/>
            <person name="Becker A."/>
            <person name="Gohl D.M."/>
            <person name="Silverstein K.A.T."/>
            <person name="Koren S."/>
            <person name="Bechman K.B."/>
            <person name="Herman A."/>
            <person name="Abrahante J.E."/>
            <person name="Garbe J."/>
        </authorList>
    </citation>
    <scope>NUCLEOTIDE SEQUENCE</scope>
    <source>
        <strain evidence="3">Duluth1</strain>
        <tissue evidence="3">Whole animal</tissue>
    </source>
</reference>
<accession>A0A9D4F6V5</accession>
<dbReference type="Proteomes" id="UP000828390">
    <property type="component" value="Unassembled WGS sequence"/>
</dbReference>
<dbReference type="AlphaFoldDB" id="A0A9D4F6V5"/>
<dbReference type="SUPFAM" id="SSF51735">
    <property type="entry name" value="NAD(P)-binding Rossmann-fold domains"/>
    <property type="match status" value="1"/>
</dbReference>
<dbReference type="Pfam" id="PF02826">
    <property type="entry name" value="2-Hacid_dh_C"/>
    <property type="match status" value="1"/>
</dbReference>
<dbReference type="InterPro" id="IPR006140">
    <property type="entry name" value="D-isomer_DH_NAD-bd"/>
</dbReference>
<keyword evidence="4" id="KW-1185">Reference proteome</keyword>
<evidence type="ECO:0000313" key="4">
    <source>
        <dbReference type="Proteomes" id="UP000828390"/>
    </source>
</evidence>
<evidence type="ECO:0000313" key="3">
    <source>
        <dbReference type="EMBL" id="KAH3792361.1"/>
    </source>
</evidence>
<dbReference type="GO" id="GO:0005829">
    <property type="term" value="C:cytosol"/>
    <property type="evidence" value="ECO:0007669"/>
    <property type="project" value="TreeGrafter"/>
</dbReference>
<reference evidence="3" key="1">
    <citation type="journal article" date="2019" name="bioRxiv">
        <title>The Genome of the Zebra Mussel, Dreissena polymorpha: A Resource for Invasive Species Research.</title>
        <authorList>
            <person name="McCartney M.A."/>
            <person name="Auch B."/>
            <person name="Kono T."/>
            <person name="Mallez S."/>
            <person name="Zhang Y."/>
            <person name="Obille A."/>
            <person name="Becker A."/>
            <person name="Abrahante J.E."/>
            <person name="Garbe J."/>
            <person name="Badalamenti J.P."/>
            <person name="Herman A."/>
            <person name="Mangelson H."/>
            <person name="Liachko I."/>
            <person name="Sullivan S."/>
            <person name="Sone E.D."/>
            <person name="Koren S."/>
            <person name="Silverstein K.A.T."/>
            <person name="Beckman K.B."/>
            <person name="Gohl D.M."/>
        </authorList>
    </citation>
    <scope>NUCLEOTIDE SEQUENCE</scope>
    <source>
        <strain evidence="3">Duluth1</strain>
        <tissue evidence="3">Whole animal</tissue>
    </source>
</reference>
<dbReference type="InterPro" id="IPR050223">
    <property type="entry name" value="D-isomer_2-hydroxyacid_DH"/>
</dbReference>
<sequence>MKKNAIFINISRGGLVNQDDLYTALKNGNILAAGLDVTLPEPLPMSHPLLTLENCVVSPHVGSATLKARNAMSELCARNIVAALYGEPIPCQVK</sequence>
<feature type="domain" description="D-isomer specific 2-hydroxyacid dehydrogenase NAD-binding" evidence="2">
    <location>
        <begin position="1"/>
        <end position="62"/>
    </location>
</feature>
<protein>
    <recommendedName>
        <fullName evidence="2">D-isomer specific 2-hydroxyacid dehydrogenase NAD-binding domain-containing protein</fullName>
    </recommendedName>
</protein>
<evidence type="ECO:0000256" key="1">
    <source>
        <dbReference type="ARBA" id="ARBA00023002"/>
    </source>
</evidence>
<comment type="caution">
    <text evidence="3">The sequence shown here is derived from an EMBL/GenBank/DDBJ whole genome shotgun (WGS) entry which is preliminary data.</text>
</comment>
<dbReference type="PANTHER" id="PTHR10996">
    <property type="entry name" value="2-HYDROXYACID DEHYDROGENASE-RELATED"/>
    <property type="match status" value="1"/>
</dbReference>
<name>A0A9D4F6V5_DREPO</name>